<dbReference type="Pfam" id="PF00248">
    <property type="entry name" value="Aldo_ket_red"/>
    <property type="match status" value="1"/>
</dbReference>
<name>A0A3A9K4Z0_9BACI</name>
<evidence type="ECO:0000313" key="2">
    <source>
        <dbReference type="EMBL" id="RKL67667.1"/>
    </source>
</evidence>
<dbReference type="InterPro" id="IPR036812">
    <property type="entry name" value="NAD(P)_OxRdtase_dom_sf"/>
</dbReference>
<keyword evidence="3" id="KW-1185">Reference proteome</keyword>
<dbReference type="GO" id="GO:0016491">
    <property type="term" value="F:oxidoreductase activity"/>
    <property type="evidence" value="ECO:0007669"/>
    <property type="project" value="InterPro"/>
</dbReference>
<dbReference type="SUPFAM" id="SSF51430">
    <property type="entry name" value="NAD(P)-linked oxidoreductase"/>
    <property type="match status" value="1"/>
</dbReference>
<dbReference type="CDD" id="cd19086">
    <property type="entry name" value="AKR_AKR11C1"/>
    <property type="match status" value="1"/>
</dbReference>
<gene>
    <name evidence="2" type="ORF">CR203_09980</name>
</gene>
<dbReference type="InterPro" id="IPR023210">
    <property type="entry name" value="NADP_OxRdtase_dom"/>
</dbReference>
<organism evidence="2 3">
    <name type="scientific">Salipaludibacillus neizhouensis</name>
    <dbReference type="NCBI Taxonomy" id="885475"/>
    <lineage>
        <taxon>Bacteria</taxon>
        <taxon>Bacillati</taxon>
        <taxon>Bacillota</taxon>
        <taxon>Bacilli</taxon>
        <taxon>Bacillales</taxon>
        <taxon>Bacillaceae</taxon>
    </lineage>
</organism>
<protein>
    <submittedName>
        <fullName evidence="2">Oxidoreductase</fullName>
    </submittedName>
</protein>
<evidence type="ECO:0000313" key="3">
    <source>
        <dbReference type="Proteomes" id="UP000281498"/>
    </source>
</evidence>
<dbReference type="InterPro" id="IPR053135">
    <property type="entry name" value="AKR2_Oxidoreductase"/>
</dbReference>
<comment type="caution">
    <text evidence="2">The sequence shown here is derived from an EMBL/GenBank/DDBJ whole genome shotgun (WGS) entry which is preliminary data.</text>
</comment>
<feature type="domain" description="NADP-dependent oxidoreductase" evidence="1">
    <location>
        <begin position="15"/>
        <end position="293"/>
    </location>
</feature>
<dbReference type="Proteomes" id="UP000281498">
    <property type="component" value="Unassembled WGS sequence"/>
</dbReference>
<reference evidence="2 3" key="1">
    <citation type="submission" date="2017-10" db="EMBL/GenBank/DDBJ databases">
        <title>Bacillus sp. nov., a halophilic bacterium isolated from a Keqin Lake.</title>
        <authorList>
            <person name="Wang H."/>
        </authorList>
    </citation>
    <scope>NUCLEOTIDE SEQUENCE [LARGE SCALE GENOMIC DNA]</scope>
    <source>
        <strain evidence="2 3">KCTC 13187</strain>
    </source>
</reference>
<sequence>MKQNKLGTSDLFVSEIGLGCMSLSDDHLHNEKIIHEAIDRGVNFFDTADLYQLGFNEETVGKAIKGKRHDVILASKGGNEWGEGIDGWRWNPTKNYLKEALKNSLLRLDIDYLDLYQLHGGTIDDPIDETIEAFEELVQEGTIRYYGISSIRPNVIKEYAEKSNIVSVMMQYSLLDRRPEEWFSLLDKHGLSMIARGPVSKGLLTNDFERKITEKGFLDYSEAELRATLEKLNTLADANTMSSQQLSLRYILDQPQVSTAVTGASTSSQLIENIQSSNVSPLSIELTKKLEALFKAPVYENHRN</sequence>
<dbReference type="PRINTS" id="PR00069">
    <property type="entry name" value="ALDKETRDTASE"/>
</dbReference>
<dbReference type="PANTHER" id="PTHR43312:SF1">
    <property type="entry name" value="NADP-DEPENDENT OXIDOREDUCTASE DOMAIN-CONTAINING PROTEIN"/>
    <property type="match status" value="1"/>
</dbReference>
<accession>A0A3A9K4Z0</accession>
<dbReference type="PANTHER" id="PTHR43312">
    <property type="entry name" value="D-THREO-ALDOSE 1-DEHYDROGENASE"/>
    <property type="match status" value="1"/>
</dbReference>
<dbReference type="AlphaFoldDB" id="A0A3A9K4Z0"/>
<evidence type="ECO:0000259" key="1">
    <source>
        <dbReference type="Pfam" id="PF00248"/>
    </source>
</evidence>
<dbReference type="OrthoDB" id="9773828at2"/>
<dbReference type="RefSeq" id="WP_110935170.1">
    <property type="nucleotide sequence ID" value="NZ_KZ614146.1"/>
</dbReference>
<dbReference type="InterPro" id="IPR020471">
    <property type="entry name" value="AKR"/>
</dbReference>
<dbReference type="EMBL" id="PDOE01000003">
    <property type="protein sequence ID" value="RKL67667.1"/>
    <property type="molecule type" value="Genomic_DNA"/>
</dbReference>
<proteinExistence type="predicted"/>
<dbReference type="Gene3D" id="3.20.20.100">
    <property type="entry name" value="NADP-dependent oxidoreductase domain"/>
    <property type="match status" value="1"/>
</dbReference>